<proteinExistence type="predicted"/>
<evidence type="ECO:0000256" key="1">
    <source>
        <dbReference type="SAM" id="SignalP"/>
    </source>
</evidence>
<dbReference type="EMBL" id="CAUJNA010002024">
    <property type="protein sequence ID" value="CAJ1390217.1"/>
    <property type="molecule type" value="Genomic_DNA"/>
</dbReference>
<evidence type="ECO:0000313" key="3">
    <source>
        <dbReference type="Proteomes" id="UP001178507"/>
    </source>
</evidence>
<dbReference type="AlphaFoldDB" id="A0AA36N5H0"/>
<dbReference type="Proteomes" id="UP001178507">
    <property type="component" value="Unassembled WGS sequence"/>
</dbReference>
<accession>A0AA36N5H0</accession>
<protein>
    <recommendedName>
        <fullName evidence="4">EGF-like domain-containing protein</fullName>
    </recommendedName>
</protein>
<sequence>MRSFFWALGLGVLQPALGQDSSEVLSPGRDFHVTVGIGQAKLLRFSCLGGPADVVVTMSSYEQHADPLLFISTDPNRAPSFDGHDSSTFSHWLEDRGGLHYATAKGVGPQGGILGLLNVRKFASEELNAKLSLRCSYIVAFDTLFWDHLRSSAICPTLAIGGQEKACSGMGTCSSQGECLCDSFHAGPACEHSKREVLHNDKFNFQVAMGRYQYFRVHIPPRFPGGYLQVRVQSDGPLILLVRYDDLPTKSAYDSSNFDDWINRRNITTLTFKVDPLGPPSRPRAGVPAFDGPESFGLAGRPPAYGDGMEEQVGLGPRRLQAANASRRLNAASCPALGPKFTHPACFRPSFLHCEDKCVRCLSCVKGEDKAPCSHDCQACLQPKCSQALAACAGDLSCSGPEAQQCEVSCGSCMDCMTSNDGRCGLCNCCTNCLALAAKCMQDGRTETRYLFVGILHHRRHGARPISGSADLMLVEDQAVPDAARSWTADLYNPFQDLRNVEITHTQEYPGGKQFMYSMEIRQEAVAHMQVRVFRDRMTLIHLENVHGLEEMEMSFLQEPEISHILTSSKAAPKTLFDFDAVLTQVDGKVHIRAQQQQDVWCAIFGRRDGYAQITVKAAGAPAPDRLPAIGVLLLLVMCCAACGGKAWPWSVGKAGPVHEGTTVPLTDPAQGYSGSDVIDRTVEDQYLHRGGLGDEGL</sequence>
<feature type="signal peptide" evidence="1">
    <location>
        <begin position="1"/>
        <end position="18"/>
    </location>
</feature>
<keyword evidence="1" id="KW-0732">Signal</keyword>
<evidence type="ECO:0008006" key="4">
    <source>
        <dbReference type="Google" id="ProtNLM"/>
    </source>
</evidence>
<organism evidence="2 3">
    <name type="scientific">Effrenium voratum</name>
    <dbReference type="NCBI Taxonomy" id="2562239"/>
    <lineage>
        <taxon>Eukaryota</taxon>
        <taxon>Sar</taxon>
        <taxon>Alveolata</taxon>
        <taxon>Dinophyceae</taxon>
        <taxon>Suessiales</taxon>
        <taxon>Symbiodiniaceae</taxon>
        <taxon>Effrenium</taxon>
    </lineage>
</organism>
<gene>
    <name evidence="2" type="ORF">EVOR1521_LOCUS15697</name>
</gene>
<reference evidence="2" key="1">
    <citation type="submission" date="2023-08" db="EMBL/GenBank/DDBJ databases">
        <authorList>
            <person name="Chen Y."/>
            <person name="Shah S."/>
            <person name="Dougan E. K."/>
            <person name="Thang M."/>
            <person name="Chan C."/>
        </authorList>
    </citation>
    <scope>NUCLEOTIDE SEQUENCE</scope>
</reference>
<feature type="chain" id="PRO_5041356949" description="EGF-like domain-containing protein" evidence="1">
    <location>
        <begin position="19"/>
        <end position="698"/>
    </location>
</feature>
<keyword evidence="3" id="KW-1185">Reference proteome</keyword>
<name>A0AA36N5H0_9DINO</name>
<comment type="caution">
    <text evidence="2">The sequence shown here is derived from an EMBL/GenBank/DDBJ whole genome shotgun (WGS) entry which is preliminary data.</text>
</comment>
<evidence type="ECO:0000313" key="2">
    <source>
        <dbReference type="EMBL" id="CAJ1390217.1"/>
    </source>
</evidence>